<proteinExistence type="predicted"/>
<dbReference type="Proteomes" id="UP000276194">
    <property type="component" value="Unassembled WGS sequence"/>
</dbReference>
<comment type="caution">
    <text evidence="1">The sequence shown here is derived from an EMBL/GenBank/DDBJ whole genome shotgun (WGS) entry which is preliminary data.</text>
</comment>
<sequence length="35" mass="4295">MKKCRLQPLDVMATALQTRFTHHRMCSVDYYHHLY</sequence>
<evidence type="ECO:0000313" key="2">
    <source>
        <dbReference type="Proteomes" id="UP000276194"/>
    </source>
</evidence>
<dbReference type="EMBL" id="RBTD01000273">
    <property type="protein sequence ID" value="RMT18753.1"/>
    <property type="molecule type" value="Genomic_DNA"/>
</dbReference>
<name>A0A3M5J6J7_PSEA0</name>
<reference evidence="1 2" key="1">
    <citation type="submission" date="2018-08" db="EMBL/GenBank/DDBJ databases">
        <title>Recombination of ecologically and evolutionarily significant loci maintains genetic cohesion in the Pseudomonas syringae species complex.</title>
        <authorList>
            <person name="Dillon M."/>
            <person name="Thakur S."/>
            <person name="Almeida R.N.D."/>
            <person name="Weir B.S."/>
            <person name="Guttman D.S."/>
        </authorList>
    </citation>
    <scope>NUCLEOTIDE SEQUENCE [LARGE SCALE GENOMIC DNA]</scope>
    <source>
        <strain evidence="1 2">ICMP 6941</strain>
    </source>
</reference>
<dbReference type="AlphaFoldDB" id="A0A3M5J6J7"/>
<evidence type="ECO:0000313" key="1">
    <source>
        <dbReference type="EMBL" id="RMT18753.1"/>
    </source>
</evidence>
<protein>
    <submittedName>
        <fullName evidence="1">Uncharacterized protein</fullName>
    </submittedName>
</protein>
<accession>A0A3M5J6J7</accession>
<gene>
    <name evidence="1" type="ORF">ALP52_05278</name>
</gene>
<organism evidence="1 2">
    <name type="scientific">Pseudomonas amygdali pv. mori</name>
    <dbReference type="NCBI Taxonomy" id="34065"/>
    <lineage>
        <taxon>Bacteria</taxon>
        <taxon>Pseudomonadati</taxon>
        <taxon>Pseudomonadota</taxon>
        <taxon>Gammaproteobacteria</taxon>
        <taxon>Pseudomonadales</taxon>
        <taxon>Pseudomonadaceae</taxon>
        <taxon>Pseudomonas</taxon>
        <taxon>Pseudomonas amygdali</taxon>
    </lineage>
</organism>